<dbReference type="InterPro" id="IPR013328">
    <property type="entry name" value="6PGD_dom2"/>
</dbReference>
<evidence type="ECO:0000256" key="7">
    <source>
        <dbReference type="ARBA" id="ARBA00023002"/>
    </source>
</evidence>
<evidence type="ECO:0000259" key="11">
    <source>
        <dbReference type="Pfam" id="PF02558"/>
    </source>
</evidence>
<evidence type="ECO:0000256" key="6">
    <source>
        <dbReference type="ARBA" id="ARBA00022857"/>
    </source>
</evidence>
<dbReference type="Pfam" id="PF02558">
    <property type="entry name" value="ApbA"/>
    <property type="match status" value="1"/>
</dbReference>
<dbReference type="EC" id="1.1.1.169" evidence="3 10"/>
<evidence type="ECO:0000256" key="8">
    <source>
        <dbReference type="ARBA" id="ARBA00032024"/>
    </source>
</evidence>
<dbReference type="PANTHER" id="PTHR43765:SF2">
    <property type="entry name" value="2-DEHYDROPANTOATE 2-REDUCTASE"/>
    <property type="match status" value="1"/>
</dbReference>
<dbReference type="Gene3D" id="3.40.50.720">
    <property type="entry name" value="NAD(P)-binding Rossmann-like Domain"/>
    <property type="match status" value="1"/>
</dbReference>
<reference evidence="13 14" key="1">
    <citation type="submission" date="2022-01" db="EMBL/GenBank/DDBJ databases">
        <title>Whole genome-based taxonomy of the Shewanellaceae.</title>
        <authorList>
            <person name="Martin-Rodriguez A.J."/>
        </authorList>
    </citation>
    <scope>NUCLEOTIDE SEQUENCE [LARGE SCALE GENOMIC DNA]</scope>
    <source>
        <strain evidence="13 14">JCM 17801</strain>
    </source>
</reference>
<keyword evidence="14" id="KW-1185">Reference proteome</keyword>
<comment type="similarity">
    <text evidence="2 10">Belongs to the ketopantoate reductase family.</text>
</comment>
<comment type="caution">
    <text evidence="13">The sequence shown here is derived from an EMBL/GenBank/DDBJ whole genome shotgun (WGS) entry which is preliminary data.</text>
</comment>
<comment type="pathway">
    <text evidence="1 10">Cofactor biosynthesis; (R)-pantothenate biosynthesis; (R)-pantoate from 3-methyl-2-oxobutanoate: step 2/2.</text>
</comment>
<evidence type="ECO:0000256" key="5">
    <source>
        <dbReference type="ARBA" id="ARBA00022655"/>
    </source>
</evidence>
<dbReference type="SUPFAM" id="SSF51735">
    <property type="entry name" value="NAD(P)-binding Rossmann-fold domains"/>
    <property type="match status" value="1"/>
</dbReference>
<comment type="function">
    <text evidence="10">Catalyzes the NADPH-dependent reduction of ketopantoate into pantoic acid.</text>
</comment>
<evidence type="ECO:0000256" key="2">
    <source>
        <dbReference type="ARBA" id="ARBA00007870"/>
    </source>
</evidence>
<dbReference type="Gene3D" id="1.10.1040.10">
    <property type="entry name" value="N-(1-d-carboxylethyl)-l-norvaline Dehydrogenase, domain 2"/>
    <property type="match status" value="1"/>
</dbReference>
<dbReference type="PANTHER" id="PTHR43765">
    <property type="entry name" value="2-DEHYDROPANTOATE 2-REDUCTASE-RELATED"/>
    <property type="match status" value="1"/>
</dbReference>
<feature type="domain" description="Ketopantoate reductase N-terminal" evidence="11">
    <location>
        <begin position="6"/>
        <end position="164"/>
    </location>
</feature>
<dbReference type="Proteomes" id="UP001203212">
    <property type="component" value="Unassembled WGS sequence"/>
</dbReference>
<evidence type="ECO:0000256" key="9">
    <source>
        <dbReference type="ARBA" id="ARBA00048793"/>
    </source>
</evidence>
<proteinExistence type="inferred from homology"/>
<evidence type="ECO:0000256" key="1">
    <source>
        <dbReference type="ARBA" id="ARBA00004994"/>
    </source>
</evidence>
<gene>
    <name evidence="13" type="ORF">L2689_07865</name>
</gene>
<dbReference type="InterPro" id="IPR013332">
    <property type="entry name" value="KPR_N"/>
</dbReference>
<evidence type="ECO:0000259" key="12">
    <source>
        <dbReference type="Pfam" id="PF08546"/>
    </source>
</evidence>
<dbReference type="InterPro" id="IPR036291">
    <property type="entry name" value="NAD(P)-bd_dom_sf"/>
</dbReference>
<name>A0ABT0L0A7_9GAMM</name>
<dbReference type="SUPFAM" id="SSF48179">
    <property type="entry name" value="6-phosphogluconate dehydrogenase C-terminal domain-like"/>
    <property type="match status" value="1"/>
</dbReference>
<evidence type="ECO:0000313" key="14">
    <source>
        <dbReference type="Proteomes" id="UP001203212"/>
    </source>
</evidence>
<keyword evidence="7 10" id="KW-0560">Oxidoreductase</keyword>
<sequence>MTRHRIGIIGAGAIGQLLFQQFQQLLTNTPPLANGLWVQLISREPESVQQSLCFTDINQHEQQTVVDVLGQHSPEIAKLDVIIVCVKAYQVDDLINELLPNLAPNCHIILLHNGMGPHINLAQRLLGYPQMGLSLATTSQGALRSAKWHIAHTGIGQTIIGHYSGITLKQPIKNILLKAIPNASWHDQILSALWQKLVINCAINPLTAFYQCRNGQLANDEYKAEIKQIIAECITVAAADNVELEMLACHELVYKVIALTSNNLSSMYQDIYHQRQTEIDYISGYIVARGTHHQIAVKANNINLQRIKRLEAQQKSPS</sequence>
<keyword evidence="6 10" id="KW-0521">NADP</keyword>
<comment type="catalytic activity">
    <reaction evidence="9 10">
        <text>(R)-pantoate + NADP(+) = 2-dehydropantoate + NADPH + H(+)</text>
        <dbReference type="Rhea" id="RHEA:16233"/>
        <dbReference type="ChEBI" id="CHEBI:11561"/>
        <dbReference type="ChEBI" id="CHEBI:15378"/>
        <dbReference type="ChEBI" id="CHEBI:15980"/>
        <dbReference type="ChEBI" id="CHEBI:57783"/>
        <dbReference type="ChEBI" id="CHEBI:58349"/>
        <dbReference type="EC" id="1.1.1.169"/>
    </reaction>
</comment>
<protein>
    <recommendedName>
        <fullName evidence="4 10">2-dehydropantoate 2-reductase</fullName>
        <ecNumber evidence="3 10">1.1.1.169</ecNumber>
    </recommendedName>
    <alternativeName>
        <fullName evidence="8 10">Ketopantoate reductase</fullName>
    </alternativeName>
</protein>
<evidence type="ECO:0000256" key="10">
    <source>
        <dbReference type="RuleBase" id="RU362068"/>
    </source>
</evidence>
<dbReference type="Pfam" id="PF08546">
    <property type="entry name" value="ApbA_C"/>
    <property type="match status" value="1"/>
</dbReference>
<evidence type="ECO:0000256" key="4">
    <source>
        <dbReference type="ARBA" id="ARBA00019465"/>
    </source>
</evidence>
<accession>A0ABT0L0A7</accession>
<dbReference type="InterPro" id="IPR008927">
    <property type="entry name" value="6-PGluconate_DH-like_C_sf"/>
</dbReference>
<dbReference type="InterPro" id="IPR050838">
    <property type="entry name" value="Ketopantoate_reductase"/>
</dbReference>
<evidence type="ECO:0000313" key="13">
    <source>
        <dbReference type="EMBL" id="MCL1117159.1"/>
    </source>
</evidence>
<dbReference type="RefSeq" id="WP_188840502.1">
    <property type="nucleotide sequence ID" value="NZ_BMOT01000003.1"/>
</dbReference>
<feature type="domain" description="Ketopantoate reductase C-terminal" evidence="12">
    <location>
        <begin position="189"/>
        <end position="310"/>
    </location>
</feature>
<dbReference type="NCBIfam" id="TIGR00745">
    <property type="entry name" value="apbA_panE"/>
    <property type="match status" value="1"/>
</dbReference>
<evidence type="ECO:0000256" key="3">
    <source>
        <dbReference type="ARBA" id="ARBA00013014"/>
    </source>
</evidence>
<organism evidence="13 14">
    <name type="scientific">Shewanella aestuarii</name>
    <dbReference type="NCBI Taxonomy" id="1028752"/>
    <lineage>
        <taxon>Bacteria</taxon>
        <taxon>Pseudomonadati</taxon>
        <taxon>Pseudomonadota</taxon>
        <taxon>Gammaproteobacteria</taxon>
        <taxon>Alteromonadales</taxon>
        <taxon>Shewanellaceae</taxon>
        <taxon>Shewanella</taxon>
    </lineage>
</organism>
<dbReference type="InterPro" id="IPR013752">
    <property type="entry name" value="KPA_reductase"/>
</dbReference>
<keyword evidence="5 10" id="KW-0566">Pantothenate biosynthesis</keyword>
<dbReference type="InterPro" id="IPR003710">
    <property type="entry name" value="ApbA"/>
</dbReference>
<dbReference type="EMBL" id="JAKILK010000003">
    <property type="protein sequence ID" value="MCL1117159.1"/>
    <property type="molecule type" value="Genomic_DNA"/>
</dbReference>